<dbReference type="Proteomes" id="UP001272097">
    <property type="component" value="Unassembled WGS sequence"/>
</dbReference>
<feature type="domain" description="GGDEF" evidence="4">
    <location>
        <begin position="114"/>
        <end position="246"/>
    </location>
</feature>
<protein>
    <recommendedName>
        <fullName evidence="1">diguanylate cyclase</fullName>
        <ecNumber evidence="1">2.7.7.65</ecNumber>
    </recommendedName>
</protein>
<keyword evidence="3" id="KW-1133">Transmembrane helix</keyword>
<keyword evidence="5" id="KW-0548">Nucleotidyltransferase</keyword>
<keyword evidence="3" id="KW-0472">Membrane</keyword>
<dbReference type="NCBIfam" id="TIGR00254">
    <property type="entry name" value="GGDEF"/>
    <property type="match status" value="1"/>
</dbReference>
<dbReference type="SUPFAM" id="SSF55073">
    <property type="entry name" value="Nucleotide cyclase"/>
    <property type="match status" value="1"/>
</dbReference>
<dbReference type="InterPro" id="IPR000160">
    <property type="entry name" value="GGDEF_dom"/>
</dbReference>
<evidence type="ECO:0000313" key="5">
    <source>
        <dbReference type="EMBL" id="MDX8439464.1"/>
    </source>
</evidence>
<sequence length="283" mass="30609">MDIQPPLLRITSNRQIVVISAIITSISVAAPVGSIAIALAFMPGLPPQAYWGVLALATIIPLVIAPPIAAGALSILRLLTITIDHLDNCVRYDPLTTVLSRVYLLGQVRQQLAGGGSFLMIDADHFKSVNDTFGHDVGDEALKCLAQVLKTALPTDALVGRLGGEEFGVFLPRVADYDAGSVADGLCEAMRHSGRVIAGHRIDLTISIGVAGHRSERTLEQTMKLADKALYHAKRTGRDRYHIHDEDDLVRGSEIIPRAAVHQAREAAVFFADASRRQFRKVI</sequence>
<dbReference type="CDD" id="cd01949">
    <property type="entry name" value="GGDEF"/>
    <property type="match status" value="1"/>
</dbReference>
<dbReference type="EC" id="2.7.7.65" evidence="1"/>
<organism evidence="5 6">
    <name type="scientific">Mesorhizobium australafricanum</name>
    <dbReference type="NCBI Taxonomy" id="3072311"/>
    <lineage>
        <taxon>Bacteria</taxon>
        <taxon>Pseudomonadati</taxon>
        <taxon>Pseudomonadota</taxon>
        <taxon>Alphaproteobacteria</taxon>
        <taxon>Hyphomicrobiales</taxon>
        <taxon>Phyllobacteriaceae</taxon>
        <taxon>Mesorhizobium</taxon>
    </lineage>
</organism>
<comment type="caution">
    <text evidence="5">The sequence shown here is derived from an EMBL/GenBank/DDBJ whole genome shotgun (WGS) entry which is preliminary data.</text>
</comment>
<proteinExistence type="predicted"/>
<gene>
    <name evidence="5" type="ORF">RFM51_07660</name>
</gene>
<dbReference type="RefSeq" id="WP_320213372.1">
    <property type="nucleotide sequence ID" value="NZ_JAVIIS010000008.1"/>
</dbReference>
<dbReference type="PANTHER" id="PTHR45138">
    <property type="entry name" value="REGULATORY COMPONENTS OF SENSORY TRANSDUCTION SYSTEM"/>
    <property type="match status" value="1"/>
</dbReference>
<comment type="catalytic activity">
    <reaction evidence="2">
        <text>2 GTP = 3',3'-c-di-GMP + 2 diphosphate</text>
        <dbReference type="Rhea" id="RHEA:24898"/>
        <dbReference type="ChEBI" id="CHEBI:33019"/>
        <dbReference type="ChEBI" id="CHEBI:37565"/>
        <dbReference type="ChEBI" id="CHEBI:58805"/>
        <dbReference type="EC" id="2.7.7.65"/>
    </reaction>
</comment>
<dbReference type="PROSITE" id="PS50887">
    <property type="entry name" value="GGDEF"/>
    <property type="match status" value="1"/>
</dbReference>
<accession>A0ABU4WXD1</accession>
<dbReference type="InterPro" id="IPR043128">
    <property type="entry name" value="Rev_trsase/Diguanyl_cyclase"/>
</dbReference>
<dbReference type="InterPro" id="IPR050469">
    <property type="entry name" value="Diguanylate_Cyclase"/>
</dbReference>
<keyword evidence="5" id="KW-0808">Transferase</keyword>
<dbReference type="InterPro" id="IPR029787">
    <property type="entry name" value="Nucleotide_cyclase"/>
</dbReference>
<evidence type="ECO:0000256" key="3">
    <source>
        <dbReference type="SAM" id="Phobius"/>
    </source>
</evidence>
<evidence type="ECO:0000256" key="2">
    <source>
        <dbReference type="ARBA" id="ARBA00034247"/>
    </source>
</evidence>
<evidence type="ECO:0000259" key="4">
    <source>
        <dbReference type="PROSITE" id="PS50887"/>
    </source>
</evidence>
<dbReference type="Pfam" id="PF00990">
    <property type="entry name" value="GGDEF"/>
    <property type="match status" value="1"/>
</dbReference>
<keyword evidence="6" id="KW-1185">Reference proteome</keyword>
<reference evidence="5 6" key="1">
    <citation type="submission" date="2023-08" db="EMBL/GenBank/DDBJ databases">
        <title>Implementing the SeqCode for naming new Mesorhizobium species isolated from Vachellia karroo root nodules.</title>
        <authorList>
            <person name="Van Lill M."/>
        </authorList>
    </citation>
    <scope>NUCLEOTIDE SEQUENCE [LARGE SCALE GENOMIC DNA]</scope>
    <source>
        <strain evidence="5 6">VK3E</strain>
    </source>
</reference>
<dbReference type="Gene3D" id="3.30.70.270">
    <property type="match status" value="1"/>
</dbReference>
<dbReference type="EMBL" id="JAVIIS010000008">
    <property type="protein sequence ID" value="MDX8439464.1"/>
    <property type="molecule type" value="Genomic_DNA"/>
</dbReference>
<dbReference type="PANTHER" id="PTHR45138:SF9">
    <property type="entry name" value="DIGUANYLATE CYCLASE DGCM-RELATED"/>
    <property type="match status" value="1"/>
</dbReference>
<keyword evidence="3" id="KW-0812">Transmembrane</keyword>
<dbReference type="SMART" id="SM00267">
    <property type="entry name" value="GGDEF"/>
    <property type="match status" value="1"/>
</dbReference>
<feature type="transmembrane region" description="Helical" evidence="3">
    <location>
        <begin position="16"/>
        <end position="43"/>
    </location>
</feature>
<evidence type="ECO:0000313" key="6">
    <source>
        <dbReference type="Proteomes" id="UP001272097"/>
    </source>
</evidence>
<dbReference type="GO" id="GO:0052621">
    <property type="term" value="F:diguanylate cyclase activity"/>
    <property type="evidence" value="ECO:0007669"/>
    <property type="project" value="UniProtKB-EC"/>
</dbReference>
<name>A0ABU4WXD1_9HYPH</name>
<evidence type="ECO:0000256" key="1">
    <source>
        <dbReference type="ARBA" id="ARBA00012528"/>
    </source>
</evidence>
<feature type="transmembrane region" description="Helical" evidence="3">
    <location>
        <begin position="49"/>
        <end position="76"/>
    </location>
</feature>